<evidence type="ECO:0000256" key="1">
    <source>
        <dbReference type="ARBA" id="ARBA00008842"/>
    </source>
</evidence>
<dbReference type="Pfam" id="PF00169">
    <property type="entry name" value="PH"/>
    <property type="match status" value="1"/>
</dbReference>
<evidence type="ECO:0000313" key="9">
    <source>
        <dbReference type="EMBL" id="KAJ7323780.1"/>
    </source>
</evidence>
<dbReference type="Gene3D" id="1.10.287.2720">
    <property type="match status" value="1"/>
</dbReference>
<protein>
    <recommendedName>
        <fullName evidence="6">Oxysterol-binding protein</fullName>
    </recommendedName>
</protein>
<name>A0A9X0CEV9_9CNID</name>
<evidence type="ECO:0000313" key="10">
    <source>
        <dbReference type="Proteomes" id="UP001163046"/>
    </source>
</evidence>
<dbReference type="FunFam" id="2.30.29.30:FF:000030">
    <property type="entry name" value="Oxysterol-binding protein"/>
    <property type="match status" value="1"/>
</dbReference>
<dbReference type="PANTHER" id="PTHR10972">
    <property type="entry name" value="OXYSTEROL-BINDING PROTEIN-RELATED"/>
    <property type="match status" value="1"/>
</dbReference>
<evidence type="ECO:0000256" key="6">
    <source>
        <dbReference type="RuleBase" id="RU003845"/>
    </source>
</evidence>
<evidence type="ECO:0000256" key="4">
    <source>
        <dbReference type="ARBA" id="ARBA00023121"/>
    </source>
</evidence>
<gene>
    <name evidence="9" type="primary">OSBPL8_2</name>
    <name evidence="9" type="ORF">OS493_030569</name>
</gene>
<dbReference type="GO" id="GO:0016020">
    <property type="term" value="C:membrane"/>
    <property type="evidence" value="ECO:0007669"/>
    <property type="project" value="TreeGrafter"/>
</dbReference>
<sequence length="404" mass="45847">MPDRSPSFPRKTSKESFKAMKESYRQEQKRRIKELSSALKDPSVIILSSWLKVRGTLKGWGKFWCVVKPGMLLIYKSAKHGQWVGTVLLNGCEILQRPSKKEGFCFKIYHPLEHYMWATKGPKGEMAGSIAQPMPKDHLILRADSESDGHCWLDALEVAQNQGYSIQKDNKGMLSELYGKDDKEDRDDESGIPGIQDQDDDSNDAMEKSDSDNELDDTIGPLGREADDEVDEGPVVETSYVSEKGEEYLGQVKPGMDLSRVTLPTFILEPRSFLDKLSDFYFHTDILSRAAREENAYSRMKEVVRWYLSGFYKKPKGLTKPYNPILGETFRCFWLHPNGTKTHFVGEQVSHHPPVSAFYVSQIERRGIVEISSSAILDGNAYRLTLHEGFGEELRADRSSLCSL</sequence>
<dbReference type="InterPro" id="IPR000648">
    <property type="entry name" value="Oxysterol-bd"/>
</dbReference>
<evidence type="ECO:0000259" key="8">
    <source>
        <dbReference type="PROSITE" id="PS50003"/>
    </source>
</evidence>
<dbReference type="InterPro" id="IPR018494">
    <property type="entry name" value="Oxysterol-bd_CS"/>
</dbReference>
<comment type="caution">
    <text evidence="9">The sequence shown here is derived from an EMBL/GenBank/DDBJ whole genome shotgun (WGS) entry which is preliminary data.</text>
</comment>
<reference evidence="9" key="1">
    <citation type="submission" date="2023-01" db="EMBL/GenBank/DDBJ databases">
        <title>Genome assembly of the deep-sea coral Lophelia pertusa.</title>
        <authorList>
            <person name="Herrera S."/>
            <person name="Cordes E."/>
        </authorList>
    </citation>
    <scope>NUCLEOTIDE SEQUENCE</scope>
    <source>
        <strain evidence="9">USNM1676648</strain>
        <tissue evidence="9">Polyp</tissue>
    </source>
</reference>
<dbReference type="InterPro" id="IPR037239">
    <property type="entry name" value="OSBP_sf"/>
</dbReference>
<dbReference type="SUPFAM" id="SSF50729">
    <property type="entry name" value="PH domain-like"/>
    <property type="match status" value="1"/>
</dbReference>
<dbReference type="EMBL" id="MU827810">
    <property type="protein sequence ID" value="KAJ7323780.1"/>
    <property type="molecule type" value="Genomic_DNA"/>
</dbReference>
<dbReference type="GO" id="GO:0032541">
    <property type="term" value="C:cortical endoplasmic reticulum"/>
    <property type="evidence" value="ECO:0007669"/>
    <property type="project" value="TreeGrafter"/>
</dbReference>
<evidence type="ECO:0000256" key="5">
    <source>
        <dbReference type="RuleBase" id="RU003844"/>
    </source>
</evidence>
<feature type="region of interest" description="Disordered" evidence="7">
    <location>
        <begin position="180"/>
        <end position="235"/>
    </location>
</feature>
<evidence type="ECO:0000256" key="2">
    <source>
        <dbReference type="ARBA" id="ARBA00022448"/>
    </source>
</evidence>
<dbReference type="AlphaFoldDB" id="A0A9X0CEV9"/>
<dbReference type="Gene3D" id="2.40.160.120">
    <property type="match status" value="1"/>
</dbReference>
<dbReference type="SMART" id="SM00233">
    <property type="entry name" value="PH"/>
    <property type="match status" value="1"/>
</dbReference>
<dbReference type="InterPro" id="IPR011993">
    <property type="entry name" value="PH-like_dom_sf"/>
</dbReference>
<keyword evidence="3 6" id="KW-0445">Lipid transport</keyword>
<feature type="compositionally biased region" description="Basic and acidic residues" evidence="7">
    <location>
        <begin position="12"/>
        <end position="25"/>
    </location>
</feature>
<dbReference type="Pfam" id="PF01237">
    <property type="entry name" value="Oxysterol_BP"/>
    <property type="match status" value="1"/>
</dbReference>
<dbReference type="GO" id="GO:0006869">
    <property type="term" value="P:lipid transport"/>
    <property type="evidence" value="ECO:0007669"/>
    <property type="project" value="UniProtKB-KW"/>
</dbReference>
<dbReference type="OrthoDB" id="10053431at2759"/>
<dbReference type="GO" id="GO:0015485">
    <property type="term" value="F:cholesterol binding"/>
    <property type="evidence" value="ECO:0007669"/>
    <property type="project" value="TreeGrafter"/>
</dbReference>
<dbReference type="Proteomes" id="UP001163046">
    <property type="component" value="Unassembled WGS sequence"/>
</dbReference>
<evidence type="ECO:0000256" key="3">
    <source>
        <dbReference type="ARBA" id="ARBA00023055"/>
    </source>
</evidence>
<evidence type="ECO:0000256" key="7">
    <source>
        <dbReference type="SAM" id="MobiDB-lite"/>
    </source>
</evidence>
<organism evidence="9 10">
    <name type="scientific">Desmophyllum pertusum</name>
    <dbReference type="NCBI Taxonomy" id="174260"/>
    <lineage>
        <taxon>Eukaryota</taxon>
        <taxon>Metazoa</taxon>
        <taxon>Cnidaria</taxon>
        <taxon>Anthozoa</taxon>
        <taxon>Hexacorallia</taxon>
        <taxon>Scleractinia</taxon>
        <taxon>Caryophylliina</taxon>
        <taxon>Caryophylliidae</taxon>
        <taxon>Desmophyllum</taxon>
    </lineage>
</organism>
<dbReference type="FunFam" id="1.10.287.2720:FF:000002">
    <property type="entry name" value="Oxysterol-binding protein"/>
    <property type="match status" value="1"/>
</dbReference>
<keyword evidence="10" id="KW-1185">Reference proteome</keyword>
<dbReference type="PANTHER" id="PTHR10972:SF102">
    <property type="entry name" value="OXYSTEROL-BINDING PROTEIN"/>
    <property type="match status" value="1"/>
</dbReference>
<accession>A0A9X0CEV9</accession>
<dbReference type="Gene3D" id="2.30.29.30">
    <property type="entry name" value="Pleckstrin-homology domain (PH domain)/Phosphotyrosine-binding domain (PTB)"/>
    <property type="match status" value="1"/>
</dbReference>
<feature type="region of interest" description="Disordered" evidence="7">
    <location>
        <begin position="1"/>
        <end position="25"/>
    </location>
</feature>
<dbReference type="GO" id="GO:0005829">
    <property type="term" value="C:cytosol"/>
    <property type="evidence" value="ECO:0007669"/>
    <property type="project" value="TreeGrafter"/>
</dbReference>
<dbReference type="PROSITE" id="PS50003">
    <property type="entry name" value="PH_DOMAIN"/>
    <property type="match status" value="1"/>
</dbReference>
<keyword evidence="2 6" id="KW-0813">Transport</keyword>
<proteinExistence type="inferred from homology"/>
<keyword evidence="4" id="KW-0446">Lipid-binding</keyword>
<dbReference type="PROSITE" id="PS01013">
    <property type="entry name" value="OSBP"/>
    <property type="match status" value="1"/>
</dbReference>
<dbReference type="SUPFAM" id="SSF144000">
    <property type="entry name" value="Oxysterol-binding protein-like"/>
    <property type="match status" value="1"/>
</dbReference>
<dbReference type="CDD" id="cd13286">
    <property type="entry name" value="PH_OPR5_ORP8"/>
    <property type="match status" value="1"/>
</dbReference>
<dbReference type="InterPro" id="IPR001849">
    <property type="entry name" value="PH_domain"/>
</dbReference>
<feature type="domain" description="PH" evidence="8">
    <location>
        <begin position="44"/>
        <end position="161"/>
    </location>
</feature>
<comment type="similarity">
    <text evidence="1 5">Belongs to the OSBP family.</text>
</comment>